<comment type="caution">
    <text evidence="2">The sequence shown here is derived from an EMBL/GenBank/DDBJ whole genome shotgun (WGS) entry which is preliminary data.</text>
</comment>
<reference evidence="2 3" key="1">
    <citation type="submission" date="2023-05" db="EMBL/GenBank/DDBJ databases">
        <title>Streptantibioticus silvisoli sp. nov., acidotolerant actinomycetes 1 from pine litter.</title>
        <authorList>
            <person name="Swiecimska M."/>
            <person name="Golinska P."/>
            <person name="Sangal V."/>
            <person name="Wachnowicz B."/>
            <person name="Goodfellow M."/>
        </authorList>
    </citation>
    <scope>NUCLEOTIDE SEQUENCE [LARGE SCALE GENOMIC DNA]</scope>
    <source>
        <strain evidence="2 3">DSM 42109</strain>
    </source>
</reference>
<proteinExistence type="predicted"/>
<dbReference type="RefSeq" id="WP_274039036.1">
    <property type="nucleotide sequence ID" value="NZ_JANCPR020000069.1"/>
</dbReference>
<evidence type="ECO:0000313" key="3">
    <source>
        <dbReference type="Proteomes" id="UP001214441"/>
    </source>
</evidence>
<feature type="region of interest" description="Disordered" evidence="1">
    <location>
        <begin position="35"/>
        <end position="60"/>
    </location>
</feature>
<dbReference type="Proteomes" id="UP001214441">
    <property type="component" value="Unassembled WGS sequence"/>
</dbReference>
<sequence length="60" mass="7243">MADCIPTEPHWHDCPNRDTDPERRNRCDHCEEHEREQRVAEDWAREPADDPRHAGPYFDM</sequence>
<feature type="compositionally biased region" description="Basic and acidic residues" evidence="1">
    <location>
        <begin position="9"/>
        <end position="23"/>
    </location>
</feature>
<gene>
    <name evidence="2" type="ORF">NMN56_039510</name>
</gene>
<accession>A0ABT7A9C6</accession>
<keyword evidence="3" id="KW-1185">Reference proteome</keyword>
<name>A0ABT7A9C6_9ACTN</name>
<evidence type="ECO:0000256" key="1">
    <source>
        <dbReference type="SAM" id="MobiDB-lite"/>
    </source>
</evidence>
<organism evidence="2 3">
    <name type="scientific">Streptomyces iconiensis</name>
    <dbReference type="NCBI Taxonomy" id="1384038"/>
    <lineage>
        <taxon>Bacteria</taxon>
        <taxon>Bacillati</taxon>
        <taxon>Actinomycetota</taxon>
        <taxon>Actinomycetes</taxon>
        <taxon>Kitasatosporales</taxon>
        <taxon>Streptomycetaceae</taxon>
        <taxon>Streptomyces</taxon>
    </lineage>
</organism>
<feature type="compositionally biased region" description="Basic and acidic residues" evidence="1">
    <location>
        <begin position="35"/>
        <end position="53"/>
    </location>
</feature>
<protein>
    <submittedName>
        <fullName evidence="2">Uncharacterized protein</fullName>
    </submittedName>
</protein>
<dbReference type="EMBL" id="JANCPR020000069">
    <property type="protein sequence ID" value="MDJ1137945.1"/>
    <property type="molecule type" value="Genomic_DNA"/>
</dbReference>
<evidence type="ECO:0000313" key="2">
    <source>
        <dbReference type="EMBL" id="MDJ1137945.1"/>
    </source>
</evidence>
<feature type="region of interest" description="Disordered" evidence="1">
    <location>
        <begin position="1"/>
        <end position="23"/>
    </location>
</feature>